<dbReference type="InterPro" id="IPR011010">
    <property type="entry name" value="DNA_brk_join_enz"/>
</dbReference>
<dbReference type="Gene3D" id="1.10.443.10">
    <property type="entry name" value="Intergrase catalytic core"/>
    <property type="match status" value="2"/>
</dbReference>
<dbReference type="GO" id="GO:0003677">
    <property type="term" value="F:DNA binding"/>
    <property type="evidence" value="ECO:0007669"/>
    <property type="project" value="InterPro"/>
</dbReference>
<dbReference type="Proteomes" id="UP000012589">
    <property type="component" value="Unassembled WGS sequence"/>
</dbReference>
<protein>
    <recommendedName>
        <fullName evidence="2">Tyr recombinase domain-containing protein</fullName>
    </recommendedName>
</protein>
<feature type="domain" description="Tyr recombinase" evidence="2">
    <location>
        <begin position="5"/>
        <end position="66"/>
    </location>
</feature>
<dbReference type="GO" id="GO:0006310">
    <property type="term" value="P:DNA recombination"/>
    <property type="evidence" value="ECO:0007669"/>
    <property type="project" value="UniProtKB-KW"/>
</dbReference>
<dbReference type="STRING" id="1235802.C823_01881"/>
<evidence type="ECO:0000313" key="4">
    <source>
        <dbReference type="Proteomes" id="UP000012589"/>
    </source>
</evidence>
<sequence>MYRYSRFTVYYASGTRAQEVCDLTVGDIQFYPDRAGINIHGKGQKVRRIGIPCDASNMLKKYIEHRRIINMLEAGFPLIVVKNFLGHVSLQTTKIYTEITQDTMNKQLKSWNDKWFLKDNSHFENTNGKSNIPEFLR</sequence>
<evidence type="ECO:0000313" key="3">
    <source>
        <dbReference type="EMBL" id="EMZ28660.1"/>
    </source>
</evidence>
<dbReference type="InterPro" id="IPR002104">
    <property type="entry name" value="Integrase_catalytic"/>
</dbReference>
<dbReference type="Pfam" id="PF00589">
    <property type="entry name" value="Phage_integrase"/>
    <property type="match status" value="1"/>
</dbReference>
<dbReference type="InterPro" id="IPR013762">
    <property type="entry name" value="Integrase-like_cat_sf"/>
</dbReference>
<keyword evidence="4" id="KW-1185">Reference proteome</keyword>
<comment type="caution">
    <text evidence="3">The sequence shown here is derived from an EMBL/GenBank/DDBJ whole genome shotgun (WGS) entry which is preliminary data.</text>
</comment>
<dbReference type="GO" id="GO:0015074">
    <property type="term" value="P:DNA integration"/>
    <property type="evidence" value="ECO:0007669"/>
    <property type="project" value="InterPro"/>
</dbReference>
<evidence type="ECO:0000256" key="1">
    <source>
        <dbReference type="ARBA" id="ARBA00023172"/>
    </source>
</evidence>
<keyword evidence="1" id="KW-0233">DNA recombination</keyword>
<dbReference type="eggNOG" id="COG4974">
    <property type="taxonomic scope" value="Bacteria"/>
</dbReference>
<reference evidence="3 4" key="1">
    <citation type="journal article" date="2014" name="Genome Announc.">
        <title>Draft genome sequences of the altered schaedler flora, a defined bacterial community from gnotobiotic mice.</title>
        <authorList>
            <person name="Wannemuehler M.J."/>
            <person name="Overstreet A.M."/>
            <person name="Ward D.V."/>
            <person name="Phillips G.J."/>
        </authorList>
    </citation>
    <scope>NUCLEOTIDE SEQUENCE [LARGE SCALE GENOMIC DNA]</scope>
    <source>
        <strain evidence="3 4">ASF492</strain>
    </source>
</reference>
<dbReference type="HOGENOM" id="CLU_1862172_0_0_9"/>
<evidence type="ECO:0000259" key="2">
    <source>
        <dbReference type="Pfam" id="PF00589"/>
    </source>
</evidence>
<dbReference type="EMBL" id="AQFT01000062">
    <property type="protein sequence ID" value="EMZ28660.1"/>
    <property type="molecule type" value="Genomic_DNA"/>
</dbReference>
<organism evidence="3 4">
    <name type="scientific">Eubacterium plexicaudatum ASF492</name>
    <dbReference type="NCBI Taxonomy" id="1235802"/>
    <lineage>
        <taxon>Bacteria</taxon>
        <taxon>Bacillati</taxon>
        <taxon>Bacillota</taxon>
        <taxon>Clostridia</taxon>
        <taxon>Eubacteriales</taxon>
        <taxon>Eubacteriaceae</taxon>
        <taxon>Eubacterium</taxon>
    </lineage>
</organism>
<proteinExistence type="predicted"/>
<name>N2ARC9_9FIRM</name>
<dbReference type="SUPFAM" id="SSF56349">
    <property type="entry name" value="DNA breaking-rejoining enzymes"/>
    <property type="match status" value="1"/>
</dbReference>
<accession>N2ARC9</accession>
<dbReference type="AlphaFoldDB" id="N2ARC9"/>
<gene>
    <name evidence="3" type="ORF">C823_01881</name>
</gene>